<feature type="transmembrane region" description="Helical" evidence="1">
    <location>
        <begin position="179"/>
        <end position="203"/>
    </location>
</feature>
<dbReference type="EMBL" id="BAAAME010000002">
    <property type="protein sequence ID" value="GAA1726762.1"/>
    <property type="molecule type" value="Genomic_DNA"/>
</dbReference>
<feature type="transmembrane region" description="Helical" evidence="1">
    <location>
        <begin position="104"/>
        <end position="133"/>
    </location>
</feature>
<gene>
    <name evidence="2" type="ORF">GCM10009710_04310</name>
</gene>
<protein>
    <recommendedName>
        <fullName evidence="4">ABC transporter permease</fullName>
    </recommendedName>
</protein>
<feature type="transmembrane region" description="Helical" evidence="1">
    <location>
        <begin position="62"/>
        <end position="83"/>
    </location>
</feature>
<keyword evidence="3" id="KW-1185">Reference proteome</keyword>
<evidence type="ECO:0000256" key="1">
    <source>
        <dbReference type="SAM" id="Phobius"/>
    </source>
</evidence>
<reference evidence="2 3" key="1">
    <citation type="journal article" date="2019" name="Int. J. Syst. Evol. Microbiol.">
        <title>The Global Catalogue of Microorganisms (GCM) 10K type strain sequencing project: providing services to taxonomists for standard genome sequencing and annotation.</title>
        <authorList>
            <consortium name="The Broad Institute Genomics Platform"/>
            <consortium name="The Broad Institute Genome Sequencing Center for Infectious Disease"/>
            <person name="Wu L."/>
            <person name="Ma J."/>
        </authorList>
    </citation>
    <scope>NUCLEOTIDE SEQUENCE [LARGE SCALE GENOMIC DNA]</scope>
    <source>
        <strain evidence="2 3">JCM 13518</strain>
    </source>
</reference>
<keyword evidence="1" id="KW-0472">Membrane</keyword>
<sequence length="270" mass="28316">MIAALVAEYRKFFSTRLWWILAIVMVGYLAFIAAVFGFSLTVDTGAETQPSNFLSPKEIAQSIYSLTSPIGYVFPLIIGSLAVTSEFRHKTVTGSLLVEPRRTLLVVAKLVSSIPMGLAYGVLATVTVVAAGAPLLELVGDGAFLGDGDVIETLVLSVVVMALWTMMGVAFGTVLTNQVAAIVVVLAFTQLIEPIARVALGAFDATSEVSKFLPGAAADALLGSSFFSSFGGEGGGTDLLPQWGGAVVMVSYILVLAVIGRVTTFRRDIG</sequence>
<name>A0ABN2JGT4_9ACTN</name>
<proteinExistence type="predicted"/>
<evidence type="ECO:0000313" key="3">
    <source>
        <dbReference type="Proteomes" id="UP001501057"/>
    </source>
</evidence>
<evidence type="ECO:0008006" key="4">
    <source>
        <dbReference type="Google" id="ProtNLM"/>
    </source>
</evidence>
<comment type="caution">
    <text evidence="2">The sequence shown here is derived from an EMBL/GenBank/DDBJ whole genome shotgun (WGS) entry which is preliminary data.</text>
</comment>
<feature type="transmembrane region" description="Helical" evidence="1">
    <location>
        <begin position="153"/>
        <end position="172"/>
    </location>
</feature>
<dbReference type="RefSeq" id="WP_344197252.1">
    <property type="nucleotide sequence ID" value="NZ_BAAAME010000002.1"/>
</dbReference>
<feature type="transmembrane region" description="Helical" evidence="1">
    <location>
        <begin position="17"/>
        <end position="42"/>
    </location>
</feature>
<keyword evidence="1" id="KW-1133">Transmembrane helix</keyword>
<dbReference type="Proteomes" id="UP001501057">
    <property type="component" value="Unassembled WGS sequence"/>
</dbReference>
<accession>A0ABN2JGT4</accession>
<organism evidence="2 3">
    <name type="scientific">Aeromicrobium alkaliterrae</name>
    <dbReference type="NCBI Taxonomy" id="302168"/>
    <lineage>
        <taxon>Bacteria</taxon>
        <taxon>Bacillati</taxon>
        <taxon>Actinomycetota</taxon>
        <taxon>Actinomycetes</taxon>
        <taxon>Propionibacteriales</taxon>
        <taxon>Nocardioidaceae</taxon>
        <taxon>Aeromicrobium</taxon>
    </lineage>
</organism>
<evidence type="ECO:0000313" key="2">
    <source>
        <dbReference type="EMBL" id="GAA1726762.1"/>
    </source>
</evidence>
<feature type="transmembrane region" description="Helical" evidence="1">
    <location>
        <begin position="243"/>
        <end position="262"/>
    </location>
</feature>
<keyword evidence="1" id="KW-0812">Transmembrane</keyword>